<dbReference type="Proteomes" id="UP000887565">
    <property type="component" value="Unplaced"/>
</dbReference>
<keyword evidence="1" id="KW-1185">Reference proteome</keyword>
<organism evidence="1 2">
    <name type="scientific">Romanomermis culicivorax</name>
    <name type="common">Nematode worm</name>
    <dbReference type="NCBI Taxonomy" id="13658"/>
    <lineage>
        <taxon>Eukaryota</taxon>
        <taxon>Metazoa</taxon>
        <taxon>Ecdysozoa</taxon>
        <taxon>Nematoda</taxon>
        <taxon>Enoplea</taxon>
        <taxon>Dorylaimia</taxon>
        <taxon>Mermithida</taxon>
        <taxon>Mermithoidea</taxon>
        <taxon>Mermithidae</taxon>
        <taxon>Romanomermis</taxon>
    </lineage>
</organism>
<dbReference type="WBParaSite" id="nRc.2.0.1.t45719-RA">
    <property type="protein sequence ID" value="nRc.2.0.1.t45719-RA"/>
    <property type="gene ID" value="nRc.2.0.1.g45719"/>
</dbReference>
<protein>
    <submittedName>
        <fullName evidence="2">Uncharacterized protein</fullName>
    </submittedName>
</protein>
<reference evidence="2" key="1">
    <citation type="submission" date="2022-11" db="UniProtKB">
        <authorList>
            <consortium name="WormBaseParasite"/>
        </authorList>
    </citation>
    <scope>IDENTIFICATION</scope>
</reference>
<proteinExistence type="predicted"/>
<accession>A0A915L3R6</accession>
<dbReference type="AlphaFoldDB" id="A0A915L3R6"/>
<evidence type="ECO:0000313" key="1">
    <source>
        <dbReference type="Proteomes" id="UP000887565"/>
    </source>
</evidence>
<sequence length="78" mass="8894">MRNLNFSSVDYKFSLGNSAVKHPLITVDNINRLIFIANDRYIVAINHNDQISSNETRVANRMAPKQIIMRYVTTGAKL</sequence>
<name>A0A915L3R6_ROMCU</name>
<evidence type="ECO:0000313" key="2">
    <source>
        <dbReference type="WBParaSite" id="nRc.2.0.1.t45719-RA"/>
    </source>
</evidence>